<dbReference type="Pfam" id="PF06333">
    <property type="entry name" value="Med13_C"/>
    <property type="match status" value="1"/>
</dbReference>
<evidence type="ECO:0000256" key="2">
    <source>
        <dbReference type="ARBA" id="ARBA00009354"/>
    </source>
</evidence>
<feature type="compositionally biased region" description="Low complexity" evidence="11">
    <location>
        <begin position="1263"/>
        <end position="1276"/>
    </location>
</feature>
<comment type="function">
    <text evidence="10">Component of the SRB8-11 complex. The SRB8-11 complex is a regulatory module of the Mediator complex which is itself involved in regulation of basal and activated RNA polymerase II-dependent transcription. The SRB8-11 complex may be involved in the transcriptional repression of a subset of genes regulated by Mediator. It may inhibit the association of the Mediator complex with RNA polymerase II to form the holoenzyme complex.</text>
</comment>
<feature type="region of interest" description="Disordered" evidence="11">
    <location>
        <begin position="582"/>
        <end position="617"/>
    </location>
</feature>
<evidence type="ECO:0000256" key="4">
    <source>
        <dbReference type="ARBA" id="ARBA00022491"/>
    </source>
</evidence>
<dbReference type="InterPro" id="IPR051139">
    <property type="entry name" value="Mediator_complx_sub13"/>
</dbReference>
<feature type="compositionally biased region" description="Polar residues" evidence="11">
    <location>
        <begin position="554"/>
        <end position="564"/>
    </location>
</feature>
<feature type="compositionally biased region" description="Low complexity" evidence="11">
    <location>
        <begin position="597"/>
        <end position="616"/>
    </location>
</feature>
<comment type="subcellular location">
    <subcellularLocation>
        <location evidence="1 10">Nucleus</location>
    </subcellularLocation>
</comment>
<feature type="region of interest" description="Disordered" evidence="11">
    <location>
        <begin position="1206"/>
        <end position="1316"/>
    </location>
</feature>
<reference evidence="14" key="1">
    <citation type="submission" date="2022-08" db="EMBL/GenBank/DDBJ databases">
        <authorList>
            <consortium name="DOE Joint Genome Institute"/>
            <person name="Min B."/>
            <person name="Riley R."/>
            <person name="Sierra-Patev S."/>
            <person name="Naranjo-Ortiz M."/>
            <person name="Looney B."/>
            <person name="Konkel Z."/>
            <person name="Slot J.C."/>
            <person name="Sakamoto Y."/>
            <person name="Steenwyk J.L."/>
            <person name="Rokas A."/>
            <person name="Carro J."/>
            <person name="Camarero S."/>
            <person name="Ferreira P."/>
            <person name="Molpeceres G."/>
            <person name="Ruiz-Duenas F.J."/>
            <person name="Serrano A."/>
            <person name="Henrissat B."/>
            <person name="Drula E."/>
            <person name="Hughes K.W."/>
            <person name="Mata J.L."/>
            <person name="Ishikawa N.K."/>
            <person name="Vargas-Isla R."/>
            <person name="Ushijima S."/>
            <person name="Smith C.A."/>
            <person name="Ahrendt S."/>
            <person name="Andreopoulos W."/>
            <person name="He G."/>
            <person name="Labutti K."/>
            <person name="Lipzen A."/>
            <person name="Ng V."/>
            <person name="Sandor L."/>
            <person name="Barry K."/>
            <person name="Martinez A.T."/>
            <person name="Xiao Y."/>
            <person name="Gibbons J.G."/>
            <person name="Terashima K."/>
            <person name="Hibbett D.S."/>
            <person name="Grigoriev I.V."/>
        </authorList>
    </citation>
    <scope>NUCLEOTIDE SEQUENCE</scope>
    <source>
        <strain evidence="14">Sp2 HRB7682 ss15</strain>
    </source>
</reference>
<feature type="compositionally biased region" description="Acidic residues" evidence="11">
    <location>
        <begin position="1348"/>
        <end position="1378"/>
    </location>
</feature>
<proteinExistence type="inferred from homology"/>
<feature type="region of interest" description="Disordered" evidence="11">
    <location>
        <begin position="524"/>
        <end position="564"/>
    </location>
</feature>
<sequence>MTLISPSLNASILASSIPLHSDNVKYLAYEGDHTAVWDARRKIVEEQEANHTEILFSTLWAVQIVSRSIHRLWLFYIGNYNNPNSKPLQDQRLVKVFESTIVPRYLYPCSEECSFHDTPCINCHSPDDHSTYPAARYLPRRPWRRPWHAFLDAVRAALIRGVNYNNTTSDETQKHWALALKNGFIVANTTMRPNSDEWVTSGWEQIRPLLYVHVQIHPTLDPSPRLIVHPTVLQTPYCTLGQRPIAGTALTLLPHGTPAYFVATYSGPTSALTAQFRNALRGLAVDGWEGPDCPKRNSRGRGEAQDVVKYVIVFIPVHTGSEDQKGLTVIYPSLLALAIPPSVRPTMNASLLPTLPAPLQPSPMVPAAIVSGTPSVATNGALSSPLAGPRSAYQFPPPGPSYPPATANTFPTLNSPVVFAPGINRNQPPSQWQQQLQPPLYSQSASNSGNIGGPGTNAGPGTPFPLSTPAPSTFASPFTQSHSVSPSVDPHTNRSGTLSNNDLLRAHRVASTASRLFALASPSPVNTPAAVPTPGVPTPGGRSSPSSLPLMNIPGSTTSTLHQTASEVSAYVEYVAREREKERERLKEAQAQRNRVTSSSSAANSGASTSASSNSNFGLRSVPPISIPSSIPPPFTGAIMHSGTDAQLFYPSPPTNPPSVSAAGIAVSPTAYQGTAVLPQIPQGLPSMHDTSIASSRISPSVSGTTSEVNKIVEGIMDISTVQVSHDTTQGLLPDTGAPATDADNGIVNTGLPLVNVSAPPLVTTERLSSAPMTAPEPIVRSALATNSDPTSAWAYFGSEGADFDGLGMLGNIGMSGIDSLTGNGMTTDNVDMTLFGAGGGNTFNFENLDSFGGGMDWNMDSTFSFGSGLTPSTSTSDQLTKSRTSGVPTGMYADARSTNASSFSSFQSADVFSQPMPPPTAPAVTAPTQISASGTQQLGGGPGSGLGIGMDFEADFTDDDFSFFDNKASNTLNPVEPSSDSLILSGSAPPNAATSTDPLAFLNSDDSSSFFSSLGLAPPLPIGSGPTPGFYGYPSHPTPFSISHPTPGGPTGFTPLTVDVEVEVEMNPGLPSPPEETDRPFARAYEVQLEQGAEASLFRLSSVHTPPPTLTSYSPPAPSSPSNDKKFAPIPFAKSHSQADGKYRVAGGKFALLRNSGRWLHKKYRPAYFTLEAPRRARATSWTGNMQGSLSDERLGELVDLSEKDSRISGPSQGRWCLPSPPVDSDTTDSSAGESDDDEPHTSPEPPPPTSISDASPPPPTGTTNISTSSSSYTHKTSHPGWRPRYDRATDPRIGVVRRLTGSKQKSKKRLKRDGWSDIHTRPKWLKDWEDDTGRHIDVANTGQSQDEAEDDEDEDGGTADEEQDTDGGTLEELDDTLDMKASRRSGGREWSRSTTPLPAYLPPGPSLVSTCFHWVHLAGMAVDNVSQTTTIEGMIHDSAQTPIHLNRGVGTTHGAPTPVSPAALASSAASFPTPAPTWPQALTPSADIDFIPEEEKAWSLETAVNCIAQECVENPFWADAWKSMDEFMGDSKNGAVNPESLKCRNGRCPVELQWDMNESPECVWPSDVYGVKRLLAKAVLGNQMLSLGDLFEAWSPPSTPEPNPKMALSTQTSRPISSGSTPSNSSCTLTPLSPPLLSVAKSEAIIHIMPTALRFWDKLGLGPKSGKKDVTVFVLYEQGYHEAEQHDKLGKAKIWRDEQIGSWLRNVCALYKVKRLGEMLLGKSSLCQKDGLVSFQFGTSFRRSLASFIASLPAPRDSFLFFILVPLSVMNLASETLHHVSSTINKVLSQYSEVQAVFQLIPEPYVLNTAVHPSSPHDFRSESFIHSVYNRILVPTDRAMSRKFFTYGQREKRYFEVPAFTLAHLLSENKVTYSSSVDPALDVLDRHTFLHVGYRMSSCGRWILAACIDQRGEAHAMGVWSTQPFIPTDKNKKNDEFGVDVPVISDEMYIVNKVWDFAMQLAEKANVEWRIVIAKSGNMSVIELDAWITHLYTALHSNAQAPMHVSLLNVEQSVPWIILPLSSPQSTGHVAPNSKNPSLSRSTPGSVKISSKNQFFVDTATTTYGLLQKDALPISVPPTLNDIGLSTDLVINKPLSIDDDDYSLVDDYPLLPLSSSTLISMPDSSVLPQMVNIHLIYATKSEGCAYPNITSDAADSPQSLLRDITNSFYSLSVLSTARWDIARTSLPFHLNAVETMRKALSTRNGVDSIR</sequence>
<dbReference type="EMBL" id="JANVFS010000044">
    <property type="protein sequence ID" value="KAJ4466703.1"/>
    <property type="molecule type" value="Genomic_DNA"/>
</dbReference>
<keyword evidence="5 10" id="KW-0805">Transcription regulation</keyword>
<feature type="region of interest" description="Disordered" evidence="11">
    <location>
        <begin position="682"/>
        <end position="705"/>
    </location>
</feature>
<feature type="region of interest" description="Disordered" evidence="11">
    <location>
        <begin position="1598"/>
        <end position="1630"/>
    </location>
</feature>
<feature type="region of interest" description="Disordered" evidence="11">
    <location>
        <begin position="1451"/>
        <end position="1480"/>
    </location>
</feature>
<comment type="caution">
    <text evidence="14">The sequence shown here is derived from an EMBL/GenBank/DDBJ whole genome shotgun (WGS) entry which is preliminary data.</text>
</comment>
<feature type="compositionally biased region" description="Low complexity" evidence="11">
    <location>
        <begin position="427"/>
        <end position="446"/>
    </location>
</feature>
<evidence type="ECO:0000256" key="6">
    <source>
        <dbReference type="ARBA" id="ARBA00023159"/>
    </source>
</evidence>
<feature type="compositionally biased region" description="Low complexity" evidence="11">
    <location>
        <begin position="692"/>
        <end position="703"/>
    </location>
</feature>
<feature type="domain" description="Mediator complex subunit Med13 N-terminal" evidence="13">
    <location>
        <begin position="22"/>
        <end position="333"/>
    </location>
</feature>
<feature type="domain" description="Mediator complex subunit Med13 C-terminal" evidence="12">
    <location>
        <begin position="1860"/>
        <end position="2195"/>
    </location>
</feature>
<dbReference type="InterPro" id="IPR009401">
    <property type="entry name" value="Med13_C"/>
</dbReference>
<organism evidence="14 15">
    <name type="scientific">Lentinula lateritia</name>
    <dbReference type="NCBI Taxonomy" id="40482"/>
    <lineage>
        <taxon>Eukaryota</taxon>
        <taxon>Fungi</taxon>
        <taxon>Dikarya</taxon>
        <taxon>Basidiomycota</taxon>
        <taxon>Agaricomycotina</taxon>
        <taxon>Agaricomycetes</taxon>
        <taxon>Agaricomycetidae</taxon>
        <taxon>Agaricales</taxon>
        <taxon>Marasmiineae</taxon>
        <taxon>Omphalotaceae</taxon>
        <taxon>Lentinula</taxon>
    </lineage>
</organism>
<dbReference type="GO" id="GO:0045944">
    <property type="term" value="P:positive regulation of transcription by RNA polymerase II"/>
    <property type="evidence" value="ECO:0007669"/>
    <property type="project" value="TreeGrafter"/>
</dbReference>
<evidence type="ECO:0000256" key="10">
    <source>
        <dbReference type="RuleBase" id="RU364134"/>
    </source>
</evidence>
<feature type="compositionally biased region" description="Basic and acidic residues" evidence="11">
    <location>
        <begin position="1379"/>
        <end position="1393"/>
    </location>
</feature>
<reference evidence="14" key="2">
    <citation type="journal article" date="2023" name="Proc. Natl. Acad. Sci. U.S.A.">
        <title>A global phylogenomic analysis of the shiitake genus Lentinula.</title>
        <authorList>
            <person name="Sierra-Patev S."/>
            <person name="Min B."/>
            <person name="Naranjo-Ortiz M."/>
            <person name="Looney B."/>
            <person name="Konkel Z."/>
            <person name="Slot J.C."/>
            <person name="Sakamoto Y."/>
            <person name="Steenwyk J.L."/>
            <person name="Rokas A."/>
            <person name="Carro J."/>
            <person name="Camarero S."/>
            <person name="Ferreira P."/>
            <person name="Molpeceres G."/>
            <person name="Ruiz-Duenas F.J."/>
            <person name="Serrano A."/>
            <person name="Henrissat B."/>
            <person name="Drula E."/>
            <person name="Hughes K.W."/>
            <person name="Mata J.L."/>
            <person name="Ishikawa N.K."/>
            <person name="Vargas-Isla R."/>
            <person name="Ushijima S."/>
            <person name="Smith C.A."/>
            <person name="Donoghue J."/>
            <person name="Ahrendt S."/>
            <person name="Andreopoulos W."/>
            <person name="He G."/>
            <person name="LaButti K."/>
            <person name="Lipzen A."/>
            <person name="Ng V."/>
            <person name="Riley R."/>
            <person name="Sandor L."/>
            <person name="Barry K."/>
            <person name="Martinez A.T."/>
            <person name="Xiao Y."/>
            <person name="Gibbons J.G."/>
            <person name="Terashima K."/>
            <person name="Grigoriev I.V."/>
            <person name="Hibbett D."/>
        </authorList>
    </citation>
    <scope>NUCLEOTIDE SEQUENCE</scope>
    <source>
        <strain evidence="14">Sp2 HRB7682 ss15</strain>
    </source>
</reference>
<evidence type="ECO:0000256" key="3">
    <source>
        <dbReference type="ARBA" id="ARBA00019618"/>
    </source>
</evidence>
<dbReference type="PANTHER" id="PTHR48249">
    <property type="entry name" value="MEDIATOR OF RNA POLYMERASE II TRANSCRIPTION SUBUNIT 13"/>
    <property type="match status" value="1"/>
</dbReference>
<accession>A0A9W8ZTV1</accession>
<feature type="compositionally biased region" description="Polar residues" evidence="11">
    <location>
        <begin position="469"/>
        <end position="486"/>
    </location>
</feature>
<evidence type="ECO:0000256" key="8">
    <source>
        <dbReference type="ARBA" id="ARBA00023242"/>
    </source>
</evidence>
<feature type="region of interest" description="Disordered" evidence="11">
    <location>
        <begin position="1106"/>
        <end position="1130"/>
    </location>
</feature>
<feature type="compositionally biased region" description="Pro residues" evidence="11">
    <location>
        <begin position="1244"/>
        <end position="1262"/>
    </location>
</feature>
<keyword evidence="6 10" id="KW-0010">Activator</keyword>
<name>A0A9W8ZTV1_9AGAR</name>
<dbReference type="GO" id="GO:0003713">
    <property type="term" value="F:transcription coactivator activity"/>
    <property type="evidence" value="ECO:0007669"/>
    <property type="project" value="TreeGrafter"/>
</dbReference>
<evidence type="ECO:0000256" key="9">
    <source>
        <dbReference type="ARBA" id="ARBA00032008"/>
    </source>
</evidence>
<protein>
    <recommendedName>
        <fullName evidence="3 10">Mediator of RNA polymerase II transcription subunit 13</fullName>
    </recommendedName>
    <alternativeName>
        <fullName evidence="9 10">Mediator complex subunit 13</fullName>
    </alternativeName>
</protein>
<keyword evidence="8 10" id="KW-0539">Nucleus</keyword>
<comment type="similarity">
    <text evidence="2 10">Belongs to the Mediator complex subunit 13 family.</text>
</comment>
<feature type="compositionally biased region" description="Low complexity" evidence="11">
    <location>
        <begin position="1457"/>
        <end position="1474"/>
    </location>
</feature>
<evidence type="ECO:0000313" key="15">
    <source>
        <dbReference type="Proteomes" id="UP001150238"/>
    </source>
</evidence>
<evidence type="ECO:0000259" key="12">
    <source>
        <dbReference type="Pfam" id="PF06333"/>
    </source>
</evidence>
<dbReference type="PANTHER" id="PTHR48249:SF3">
    <property type="entry name" value="MEDIATOR OF RNA POLYMERASE II TRANSCRIPTION SUBUNIT 13"/>
    <property type="match status" value="1"/>
</dbReference>
<feature type="compositionally biased region" description="Low complexity" evidence="11">
    <location>
        <begin position="1614"/>
        <end position="1630"/>
    </location>
</feature>
<evidence type="ECO:0000259" key="13">
    <source>
        <dbReference type="Pfam" id="PF11597"/>
    </source>
</evidence>
<dbReference type="Pfam" id="PF11597">
    <property type="entry name" value="Med13_N"/>
    <property type="match status" value="1"/>
</dbReference>
<feature type="region of interest" description="Disordered" evidence="11">
    <location>
        <begin position="424"/>
        <end position="496"/>
    </location>
</feature>
<dbReference type="InterPro" id="IPR021643">
    <property type="entry name" value="Mediator_Med13_N"/>
</dbReference>
<feature type="region of interest" description="Disordered" evidence="11">
    <location>
        <begin position="1341"/>
        <end position="1404"/>
    </location>
</feature>
<evidence type="ECO:0000256" key="1">
    <source>
        <dbReference type="ARBA" id="ARBA00004123"/>
    </source>
</evidence>
<evidence type="ECO:0000256" key="7">
    <source>
        <dbReference type="ARBA" id="ARBA00023163"/>
    </source>
</evidence>
<dbReference type="Proteomes" id="UP001150238">
    <property type="component" value="Unassembled WGS sequence"/>
</dbReference>
<feature type="compositionally biased region" description="Pro residues" evidence="11">
    <location>
        <begin position="1106"/>
        <end position="1120"/>
    </location>
</feature>
<keyword evidence="7 10" id="KW-0804">Transcription</keyword>
<dbReference type="GO" id="GO:0016592">
    <property type="term" value="C:mediator complex"/>
    <property type="evidence" value="ECO:0007669"/>
    <property type="project" value="InterPro"/>
</dbReference>
<evidence type="ECO:0000256" key="5">
    <source>
        <dbReference type="ARBA" id="ARBA00023015"/>
    </source>
</evidence>
<evidence type="ECO:0000313" key="14">
    <source>
        <dbReference type="EMBL" id="KAJ4466703.1"/>
    </source>
</evidence>
<keyword evidence="4 10" id="KW-0678">Repressor</keyword>
<feature type="compositionally biased region" description="Low complexity" evidence="11">
    <location>
        <begin position="524"/>
        <end position="549"/>
    </location>
</feature>
<comment type="subunit">
    <text evidence="10">Component of the SRB8-11 complex, which itself associates with the Mediator complex.</text>
</comment>
<gene>
    <name evidence="14" type="ORF">C8J55DRAFT_461921</name>
</gene>
<evidence type="ECO:0000256" key="11">
    <source>
        <dbReference type="SAM" id="MobiDB-lite"/>
    </source>
</evidence>